<reference evidence="2" key="1">
    <citation type="journal article" date="2017" name="bioRxiv">
        <title>Conservation of a gene cluster reveals novel cercosporin biosynthetic mechanisms and extends production to the genus Colletotrichum.</title>
        <authorList>
            <person name="de Jonge R."/>
            <person name="Ebert M.K."/>
            <person name="Huitt-Roehl C.R."/>
            <person name="Pal P."/>
            <person name="Suttle J.C."/>
            <person name="Spanner R.E."/>
            <person name="Neubauer J.D."/>
            <person name="Jurick W.M.II."/>
            <person name="Stott K.A."/>
            <person name="Secor G.A."/>
            <person name="Thomma B.P.H.J."/>
            <person name="Van de Peer Y."/>
            <person name="Townsend C.A."/>
            <person name="Bolton M.D."/>
        </authorList>
    </citation>
    <scope>NUCLEOTIDE SEQUENCE [LARGE SCALE GENOMIC DNA]</scope>
    <source>
        <strain evidence="2">CBS538.71</strain>
    </source>
</reference>
<dbReference type="EMBL" id="PNEN01000528">
    <property type="protein sequence ID" value="PPJ55977.1"/>
    <property type="molecule type" value="Genomic_DNA"/>
</dbReference>
<keyword evidence="2" id="KW-1185">Reference proteome</keyword>
<gene>
    <name evidence="1" type="ORF">CBER1_03561</name>
</gene>
<sequence>MAVIISAPNNIFQRHSQGYETVSGVISDFAEVVDLQSEYDDVRIHVHKDIITQRSLRIRRELTSDNVFHCSHPYPGSRDVAESLDALKPYITWCYTGSVSDGLALRDLTEDWLVVFAEYKTALWLLDAQYANAILDKWAEQDFDAGTLISHCREMIQHGLQGSKLWQWYVDCLAAKMSTKDFVRVVGRGRPLMV</sequence>
<comment type="caution">
    <text evidence="1">The sequence shown here is derived from an EMBL/GenBank/DDBJ whole genome shotgun (WGS) entry which is preliminary data.</text>
</comment>
<evidence type="ECO:0000313" key="1">
    <source>
        <dbReference type="EMBL" id="PPJ55977.1"/>
    </source>
</evidence>
<name>A0A2S6C8B3_9PEZI</name>
<evidence type="ECO:0000313" key="2">
    <source>
        <dbReference type="Proteomes" id="UP000237631"/>
    </source>
</evidence>
<accession>A0A2S6C8B3</accession>
<protein>
    <submittedName>
        <fullName evidence="1">Uncharacterized protein</fullName>
    </submittedName>
</protein>
<dbReference type="AlphaFoldDB" id="A0A2S6C8B3"/>
<organism evidence="1 2">
    <name type="scientific">Cercospora berteroae</name>
    <dbReference type="NCBI Taxonomy" id="357750"/>
    <lineage>
        <taxon>Eukaryota</taxon>
        <taxon>Fungi</taxon>
        <taxon>Dikarya</taxon>
        <taxon>Ascomycota</taxon>
        <taxon>Pezizomycotina</taxon>
        <taxon>Dothideomycetes</taxon>
        <taxon>Dothideomycetidae</taxon>
        <taxon>Mycosphaerellales</taxon>
        <taxon>Mycosphaerellaceae</taxon>
        <taxon>Cercospora</taxon>
    </lineage>
</organism>
<dbReference type="Proteomes" id="UP000237631">
    <property type="component" value="Unassembled WGS sequence"/>
</dbReference>
<dbReference type="OrthoDB" id="10421259at2759"/>
<proteinExistence type="predicted"/>